<name>A0AA48KZ11_9FIRM</name>
<evidence type="ECO:0000256" key="4">
    <source>
        <dbReference type="SAM" id="MobiDB-lite"/>
    </source>
</evidence>
<evidence type="ECO:0000256" key="1">
    <source>
        <dbReference type="ARBA" id="ARBA00023125"/>
    </source>
</evidence>
<dbReference type="PANTHER" id="PTHR10302">
    <property type="entry name" value="SINGLE-STRANDED DNA-BINDING PROTEIN"/>
    <property type="match status" value="1"/>
</dbReference>
<reference evidence="5" key="1">
    <citation type="journal article" date="2023" name="ISME J.">
        <title>Emergence of putative energy parasites within Clostridia revealed by genome analysis of a novel endosymbiotic clade.</title>
        <authorList>
            <person name="Takahashi K."/>
            <person name="Kuwahara H."/>
            <person name="Horikawa Y."/>
            <person name="Izawa K."/>
            <person name="Kato D."/>
            <person name="Inagaki T."/>
            <person name="Yuki M."/>
            <person name="Ohkuma M."/>
            <person name="Hongoh Y."/>
        </authorList>
    </citation>
    <scope>NUCLEOTIDE SEQUENCE</scope>
    <source>
        <strain evidence="5">CfP3-15</strain>
    </source>
</reference>
<dbReference type="Gene3D" id="2.40.50.140">
    <property type="entry name" value="Nucleic acid-binding proteins"/>
    <property type="match status" value="1"/>
</dbReference>
<protein>
    <recommendedName>
        <fullName evidence="2 3">Single-stranded DNA-binding protein</fullName>
        <shortName evidence="2">SSB</shortName>
    </recommendedName>
</protein>
<comment type="subunit">
    <text evidence="2">Homotetramer.</text>
</comment>
<dbReference type="EMBL" id="AP027924">
    <property type="protein sequence ID" value="BED91814.1"/>
    <property type="molecule type" value="Genomic_DNA"/>
</dbReference>
<gene>
    <name evidence="5" type="ORF">CfP315_0345</name>
</gene>
<dbReference type="AlphaFoldDB" id="A0AA48KZ11"/>
<dbReference type="SUPFAM" id="SSF50249">
    <property type="entry name" value="Nucleic acid-binding proteins"/>
    <property type="match status" value="1"/>
</dbReference>
<dbReference type="GO" id="GO:0006260">
    <property type="term" value="P:DNA replication"/>
    <property type="evidence" value="ECO:0007669"/>
    <property type="project" value="InterPro"/>
</dbReference>
<dbReference type="HAMAP" id="MF_00984">
    <property type="entry name" value="SSB"/>
    <property type="match status" value="1"/>
</dbReference>
<dbReference type="InterPro" id="IPR000424">
    <property type="entry name" value="Primosome_PriB/ssb"/>
</dbReference>
<dbReference type="KEGG" id="ips:CfP315_0345"/>
<accession>A0AA48KZ11</accession>
<dbReference type="Proteomes" id="UP001337580">
    <property type="component" value="Chromosome"/>
</dbReference>
<sequence>MLNLVAMIGRLTANPELRHTLNDLPMTRFSIAVQRSYAQQGKERQTDFFDVIAWRSTAEFVCNYFGKGQLIAVEGSMQTRTYQDANGVKRKIYEIIASNIHFVESKNSGNASTSSDDEVPPPDEAPYSSGSDQDFMSSGDADNDLPF</sequence>
<dbReference type="PANTHER" id="PTHR10302:SF27">
    <property type="entry name" value="SINGLE-STRANDED DNA-BINDING PROTEIN"/>
    <property type="match status" value="1"/>
</dbReference>
<evidence type="ECO:0000313" key="5">
    <source>
        <dbReference type="EMBL" id="BED91814.1"/>
    </source>
</evidence>
<dbReference type="GO" id="GO:0003697">
    <property type="term" value="F:single-stranded DNA binding"/>
    <property type="evidence" value="ECO:0007669"/>
    <property type="project" value="UniProtKB-UniRule"/>
</dbReference>
<dbReference type="PIRSF" id="PIRSF002070">
    <property type="entry name" value="SSB"/>
    <property type="match status" value="1"/>
</dbReference>
<organism evidence="5">
    <name type="scientific">Candidatus Improbicoccus pseudotrichonymphae</name>
    <dbReference type="NCBI Taxonomy" id="3033792"/>
    <lineage>
        <taxon>Bacteria</taxon>
        <taxon>Bacillati</taxon>
        <taxon>Bacillota</taxon>
        <taxon>Clostridia</taxon>
        <taxon>Candidatus Improbicoccus</taxon>
    </lineage>
</organism>
<dbReference type="CDD" id="cd04496">
    <property type="entry name" value="SSB_OBF"/>
    <property type="match status" value="1"/>
</dbReference>
<comment type="caution">
    <text evidence="2">Lacks conserved residue(s) required for the propagation of feature annotation.</text>
</comment>
<feature type="region of interest" description="Disordered" evidence="4">
    <location>
        <begin position="106"/>
        <end position="147"/>
    </location>
</feature>
<keyword evidence="1 2" id="KW-0238">DNA-binding</keyword>
<dbReference type="GO" id="GO:0009295">
    <property type="term" value="C:nucleoid"/>
    <property type="evidence" value="ECO:0007669"/>
    <property type="project" value="TreeGrafter"/>
</dbReference>
<dbReference type="InterPro" id="IPR011344">
    <property type="entry name" value="ssDNA-bd"/>
</dbReference>
<proteinExistence type="inferred from homology"/>
<dbReference type="Pfam" id="PF00436">
    <property type="entry name" value="SSB"/>
    <property type="match status" value="1"/>
</dbReference>
<dbReference type="NCBIfam" id="TIGR00621">
    <property type="entry name" value="ssb"/>
    <property type="match status" value="1"/>
</dbReference>
<dbReference type="InterPro" id="IPR012340">
    <property type="entry name" value="NA-bd_OB-fold"/>
</dbReference>
<evidence type="ECO:0000256" key="3">
    <source>
        <dbReference type="PIRNR" id="PIRNR002070"/>
    </source>
</evidence>
<evidence type="ECO:0000256" key="2">
    <source>
        <dbReference type="HAMAP-Rule" id="MF_00984"/>
    </source>
</evidence>
<dbReference type="PROSITE" id="PS50935">
    <property type="entry name" value="SSB"/>
    <property type="match status" value="1"/>
</dbReference>